<feature type="compositionally biased region" description="Low complexity" evidence="1">
    <location>
        <begin position="458"/>
        <end position="468"/>
    </location>
</feature>
<feature type="region of interest" description="Disordered" evidence="1">
    <location>
        <begin position="278"/>
        <end position="306"/>
    </location>
</feature>
<organism evidence="2">
    <name type="scientific">Melanopsichium pennsylvanicum 4</name>
    <dbReference type="NCBI Taxonomy" id="1398559"/>
    <lineage>
        <taxon>Eukaryota</taxon>
        <taxon>Fungi</taxon>
        <taxon>Dikarya</taxon>
        <taxon>Basidiomycota</taxon>
        <taxon>Ustilaginomycotina</taxon>
        <taxon>Ustilaginomycetes</taxon>
        <taxon>Ustilaginales</taxon>
        <taxon>Ustilaginaceae</taxon>
        <taxon>Melanopsichium</taxon>
    </lineage>
</organism>
<evidence type="ECO:0000313" key="2">
    <source>
        <dbReference type="EMBL" id="CDI52784.1"/>
    </source>
</evidence>
<sequence length="570" mass="62574">MSLDAALFTLHFVRRRNQPWIVDIYPTSAGPTCNKAPPVPLKHSSDNATSGTSSKPIPFNGTIPDVEAQRASALESNDFSKQIPSYTRVRATNHTQYSTLLLDGLMNDFLLASISQPLTDTRKKLIQLYNPDSHIELEKKTMTFQQAWRFQFSDTNSKHVENFSWKREGGPSRGSSTQSAYVCEVIRKPDPSVLAAQYRPPAAKCKPATLQLMDYNINRLDVQDKKGIEVALVMSLSALLDQEYDDRIASRGQRNLYICNSGIPTDLSTQAFSSAWQEAEMRHGASQHSASSPSQDARALHHPSESSNVDIADIDRIASLEPNEMLVSKWGSIDEYVQHAIHLLRSDGQGQAMYLITLLSDSVETTPKLVQIAAAIKAAYYRLPDDAKGTVYGRPADADGVEDELYQYVQTLDEEEKDMHQPPASPLADAASRRRIIKLDPPSFGATSPTPPPPPPATGSSSRPSSAPYKPPSKLKIIMSKERIIELEPKKVEDAHSNSTTSTSSSGGGTGASVGQNRLNFSTKPSLPCRPVSPIHSSQSQQQQPNEGHQVEQDKMGKGRALLSKLGLHH</sequence>
<reference evidence="2" key="1">
    <citation type="journal article" date="2014" name="Genome Biol. Evol.">
        <title>Gene Loss Rather Than Gene Gain Is Associated with a Host Jump from Monocots to Dicots in the Smut Fungus Melanopsichium pennsylvanicum.</title>
        <authorList>
            <person name="Sharma R."/>
            <person name="Mishra B."/>
            <person name="Runge F."/>
            <person name="Thines M."/>
        </authorList>
    </citation>
    <scope>NUCLEOTIDE SEQUENCE</scope>
    <source>
        <strain evidence="2">4</strain>
    </source>
</reference>
<feature type="region of interest" description="Disordered" evidence="1">
    <location>
        <begin position="488"/>
        <end position="570"/>
    </location>
</feature>
<evidence type="ECO:0000256" key="1">
    <source>
        <dbReference type="SAM" id="MobiDB-lite"/>
    </source>
</evidence>
<feature type="compositionally biased region" description="Polar residues" evidence="1">
    <location>
        <begin position="46"/>
        <end position="55"/>
    </location>
</feature>
<feature type="region of interest" description="Disordered" evidence="1">
    <location>
        <begin position="440"/>
        <end position="476"/>
    </location>
</feature>
<feature type="compositionally biased region" description="Polar residues" evidence="1">
    <location>
        <begin position="286"/>
        <end position="295"/>
    </location>
</feature>
<feature type="compositionally biased region" description="Polar residues" evidence="1">
    <location>
        <begin position="513"/>
        <end position="525"/>
    </location>
</feature>
<accession>A0A077R6P7</accession>
<dbReference type="AlphaFoldDB" id="A0A077R6P7"/>
<dbReference type="EMBL" id="HG529550">
    <property type="protein sequence ID" value="CDI52784.1"/>
    <property type="molecule type" value="Genomic_DNA"/>
</dbReference>
<proteinExistence type="predicted"/>
<protein>
    <submittedName>
        <fullName evidence="2">Uncharacterized protein</fullName>
    </submittedName>
</protein>
<name>A0A077R6P7_9BASI</name>
<feature type="region of interest" description="Disordered" evidence="1">
    <location>
        <begin position="35"/>
        <end position="61"/>
    </location>
</feature>